<protein>
    <submittedName>
        <fullName evidence="2">Uncharacterized protein</fullName>
    </submittedName>
</protein>
<proteinExistence type="predicted"/>
<keyword evidence="1" id="KW-0812">Transmembrane</keyword>
<gene>
    <name evidence="2" type="ORF">GCM10023331_27110</name>
</gene>
<feature type="transmembrane region" description="Helical" evidence="1">
    <location>
        <begin position="94"/>
        <end position="113"/>
    </location>
</feature>
<dbReference type="EMBL" id="BAABJX010000042">
    <property type="protein sequence ID" value="GAA4840681.1"/>
    <property type="molecule type" value="Genomic_DNA"/>
</dbReference>
<accession>A0ABP9DCX5</accession>
<evidence type="ECO:0000313" key="3">
    <source>
        <dbReference type="Proteomes" id="UP001500298"/>
    </source>
</evidence>
<keyword evidence="1" id="KW-1133">Transmembrane helix</keyword>
<keyword evidence="3" id="KW-1185">Reference proteome</keyword>
<evidence type="ECO:0000313" key="2">
    <source>
        <dbReference type="EMBL" id="GAA4840681.1"/>
    </source>
</evidence>
<dbReference type="Proteomes" id="UP001500298">
    <property type="component" value="Unassembled WGS sequence"/>
</dbReference>
<comment type="caution">
    <text evidence="2">The sequence shown here is derived from an EMBL/GenBank/DDBJ whole genome shotgun (WGS) entry which is preliminary data.</text>
</comment>
<feature type="transmembrane region" description="Helical" evidence="1">
    <location>
        <begin position="36"/>
        <end position="57"/>
    </location>
</feature>
<evidence type="ECO:0000256" key="1">
    <source>
        <dbReference type="SAM" id="Phobius"/>
    </source>
</evidence>
<reference evidence="3" key="1">
    <citation type="journal article" date="2019" name="Int. J. Syst. Evol. Microbiol.">
        <title>The Global Catalogue of Microorganisms (GCM) 10K type strain sequencing project: providing services to taxonomists for standard genome sequencing and annotation.</title>
        <authorList>
            <consortium name="The Broad Institute Genomics Platform"/>
            <consortium name="The Broad Institute Genome Sequencing Center for Infectious Disease"/>
            <person name="Wu L."/>
            <person name="Ma J."/>
        </authorList>
    </citation>
    <scope>NUCLEOTIDE SEQUENCE [LARGE SCALE GENOMIC DNA]</scope>
    <source>
        <strain evidence="3">JCM 18326</strain>
    </source>
</reference>
<organism evidence="2 3">
    <name type="scientific">Algivirga pacifica</name>
    <dbReference type="NCBI Taxonomy" id="1162670"/>
    <lineage>
        <taxon>Bacteria</taxon>
        <taxon>Pseudomonadati</taxon>
        <taxon>Bacteroidota</taxon>
        <taxon>Cytophagia</taxon>
        <taxon>Cytophagales</taxon>
        <taxon>Flammeovirgaceae</taxon>
        <taxon>Algivirga</taxon>
    </lineage>
</organism>
<name>A0ABP9DCX5_9BACT</name>
<dbReference type="RefSeq" id="WP_345372670.1">
    <property type="nucleotide sequence ID" value="NZ_BAABJX010000042.1"/>
</dbReference>
<keyword evidence="1" id="KW-0472">Membrane</keyword>
<sequence length="197" mass="22787">MRRNIRGFSKKQRKQLQVEKTHRIQQEHKRDRIRKIIGGIMIGSSTFMIPFGNVYFGSTFIELYKIILMGLAVFLLVLWAMTKSVIFPSAFFKNKLLTPAFFALTFCFGFLMLNTEVPFSEKVYYEQHTILDRGEGIRSKGGSCKPPFVTILRNGIEKTLDFRCPDNANVWDKSYLNIKVQRGCLGFDVVVSKKLIR</sequence>
<feature type="transmembrane region" description="Helical" evidence="1">
    <location>
        <begin position="63"/>
        <end position="82"/>
    </location>
</feature>